<proteinExistence type="inferred from homology"/>
<evidence type="ECO:0000313" key="3">
    <source>
        <dbReference type="EMBL" id="MDN4473566.1"/>
    </source>
</evidence>
<comment type="caution">
    <text evidence="3">The sequence shown here is derived from an EMBL/GenBank/DDBJ whole genome shotgun (WGS) entry which is preliminary data.</text>
</comment>
<sequence>MAANVAVGRYGEELVARRLSAQGWRILARNWRCAEGEIDLVCADGPTLVVVEVKTRRSISAGLPQEAVTAAKVVRLRRLTSAWLAAQEARWSAVRIDVVAVTLPRSGPAVVEHLRSVG</sequence>
<dbReference type="CDD" id="cd20736">
    <property type="entry name" value="PoNe_Nuclease"/>
    <property type="match status" value="1"/>
</dbReference>
<evidence type="ECO:0000256" key="2">
    <source>
        <dbReference type="HAMAP-Rule" id="MF_00048"/>
    </source>
</evidence>
<dbReference type="Pfam" id="PF02021">
    <property type="entry name" value="UPF0102"/>
    <property type="match status" value="1"/>
</dbReference>
<dbReference type="InterPro" id="IPR011335">
    <property type="entry name" value="Restrct_endonuc-II-like"/>
</dbReference>
<protein>
    <recommendedName>
        <fullName evidence="2">UPF0102 protein QQX04_11235</fullName>
    </recommendedName>
</protein>
<reference evidence="3" key="1">
    <citation type="submission" date="2023-06" db="EMBL/GenBank/DDBJ databases">
        <title>SYSU T00b26.</title>
        <authorList>
            <person name="Gao L."/>
            <person name="Fang B.-Z."/>
            <person name="Li W.-J."/>
        </authorList>
    </citation>
    <scope>NUCLEOTIDE SEQUENCE</scope>
    <source>
        <strain evidence="3">SYSU T00b26</strain>
    </source>
</reference>
<keyword evidence="4" id="KW-1185">Reference proteome</keyword>
<accession>A0ABT8G343</accession>
<dbReference type="Proteomes" id="UP001172738">
    <property type="component" value="Unassembled WGS sequence"/>
</dbReference>
<dbReference type="EMBL" id="JAUHPV010000006">
    <property type="protein sequence ID" value="MDN4473566.1"/>
    <property type="molecule type" value="Genomic_DNA"/>
</dbReference>
<dbReference type="NCBIfam" id="NF009154">
    <property type="entry name" value="PRK12497.3-3"/>
    <property type="match status" value="1"/>
</dbReference>
<comment type="similarity">
    <text evidence="1 2">Belongs to the UPF0102 family.</text>
</comment>
<dbReference type="RefSeq" id="WP_301129217.1">
    <property type="nucleotide sequence ID" value="NZ_JAUHPV010000006.1"/>
</dbReference>
<evidence type="ECO:0000256" key="1">
    <source>
        <dbReference type="ARBA" id="ARBA00006738"/>
    </source>
</evidence>
<dbReference type="InterPro" id="IPR003509">
    <property type="entry name" value="UPF0102_YraN-like"/>
</dbReference>
<dbReference type="PANTHER" id="PTHR34039:SF1">
    <property type="entry name" value="UPF0102 PROTEIN YRAN"/>
    <property type="match status" value="1"/>
</dbReference>
<dbReference type="InterPro" id="IPR011856">
    <property type="entry name" value="tRNA_endonuc-like_dom_sf"/>
</dbReference>
<dbReference type="SUPFAM" id="SSF52980">
    <property type="entry name" value="Restriction endonuclease-like"/>
    <property type="match status" value="1"/>
</dbReference>
<dbReference type="HAMAP" id="MF_00048">
    <property type="entry name" value="UPF0102"/>
    <property type="match status" value="1"/>
</dbReference>
<name>A0ABT8G343_9MICO</name>
<evidence type="ECO:0000313" key="4">
    <source>
        <dbReference type="Proteomes" id="UP001172738"/>
    </source>
</evidence>
<organism evidence="3 4">
    <name type="scientific">Demequina zhanjiangensis</name>
    <dbReference type="NCBI Taxonomy" id="3051659"/>
    <lineage>
        <taxon>Bacteria</taxon>
        <taxon>Bacillati</taxon>
        <taxon>Actinomycetota</taxon>
        <taxon>Actinomycetes</taxon>
        <taxon>Micrococcales</taxon>
        <taxon>Demequinaceae</taxon>
        <taxon>Demequina</taxon>
    </lineage>
</organism>
<gene>
    <name evidence="3" type="ORF">QQX04_11235</name>
</gene>
<dbReference type="Gene3D" id="3.40.1350.10">
    <property type="match status" value="1"/>
</dbReference>
<dbReference type="PANTHER" id="PTHR34039">
    <property type="entry name" value="UPF0102 PROTEIN YRAN"/>
    <property type="match status" value="1"/>
</dbReference>